<sequence length="119" mass="12631">MADGSDNINLVTADFDLDLEVEQDASVLVGDVMSWGQDQVVVVKPTLDDRTTVATYGQQSGSPGMVCMGLHQCDTALGSDLVGFLLTALVPFLPGSPLSIHMSNSQHGYRFNASDSIQV</sequence>
<accession>A0A8H5ZJ17</accession>
<evidence type="ECO:0000313" key="2">
    <source>
        <dbReference type="Proteomes" id="UP000624244"/>
    </source>
</evidence>
<protein>
    <submittedName>
        <fullName evidence="1">Uncharacterized protein</fullName>
    </submittedName>
</protein>
<dbReference type="AlphaFoldDB" id="A0A8H5ZJ17"/>
<reference evidence="1" key="1">
    <citation type="submission" date="2019-11" db="EMBL/GenBank/DDBJ databases">
        <title>Bipolaris sorokiniana Genome sequencing.</title>
        <authorList>
            <person name="Wang H."/>
        </authorList>
    </citation>
    <scope>NUCLEOTIDE SEQUENCE</scope>
</reference>
<gene>
    <name evidence="1" type="ORF">GGP41_002304</name>
</gene>
<name>A0A8H5ZJ17_COCSA</name>
<dbReference type="Proteomes" id="UP000624244">
    <property type="component" value="Unassembled WGS sequence"/>
</dbReference>
<proteinExistence type="predicted"/>
<organism evidence="1 2">
    <name type="scientific">Cochliobolus sativus</name>
    <name type="common">Common root rot and spot blotch fungus</name>
    <name type="synonym">Bipolaris sorokiniana</name>
    <dbReference type="NCBI Taxonomy" id="45130"/>
    <lineage>
        <taxon>Eukaryota</taxon>
        <taxon>Fungi</taxon>
        <taxon>Dikarya</taxon>
        <taxon>Ascomycota</taxon>
        <taxon>Pezizomycotina</taxon>
        <taxon>Dothideomycetes</taxon>
        <taxon>Pleosporomycetidae</taxon>
        <taxon>Pleosporales</taxon>
        <taxon>Pleosporineae</taxon>
        <taxon>Pleosporaceae</taxon>
        <taxon>Bipolaris</taxon>
    </lineage>
</organism>
<comment type="caution">
    <text evidence="1">The sequence shown here is derived from an EMBL/GenBank/DDBJ whole genome shotgun (WGS) entry which is preliminary data.</text>
</comment>
<dbReference type="EMBL" id="WNKQ01000007">
    <property type="protein sequence ID" value="KAF5850075.1"/>
    <property type="molecule type" value="Genomic_DNA"/>
</dbReference>
<evidence type="ECO:0000313" key="1">
    <source>
        <dbReference type="EMBL" id="KAF5850075.1"/>
    </source>
</evidence>